<evidence type="ECO:0000256" key="4">
    <source>
        <dbReference type="ARBA" id="ARBA00023136"/>
    </source>
</evidence>
<evidence type="ECO:0008006" key="8">
    <source>
        <dbReference type="Google" id="ProtNLM"/>
    </source>
</evidence>
<comment type="subcellular location">
    <subcellularLocation>
        <location evidence="1">Membrane</location>
        <topology evidence="1">Multi-pass membrane protein</topology>
    </subcellularLocation>
</comment>
<evidence type="ECO:0000256" key="5">
    <source>
        <dbReference type="SAM" id="Phobius"/>
    </source>
</evidence>
<dbReference type="SUPFAM" id="SSF103473">
    <property type="entry name" value="MFS general substrate transporter"/>
    <property type="match status" value="1"/>
</dbReference>
<evidence type="ECO:0000313" key="6">
    <source>
        <dbReference type="EMBL" id="CAF4267626.1"/>
    </source>
</evidence>
<comment type="caution">
    <text evidence="6">The sequence shown here is derived from an EMBL/GenBank/DDBJ whole genome shotgun (WGS) entry which is preliminary data.</text>
</comment>
<protein>
    <recommendedName>
        <fullName evidence="8">Sialin</fullName>
    </recommendedName>
</protein>
<dbReference type="PANTHER" id="PTHR11662:SF399">
    <property type="entry name" value="FI19708P1-RELATED"/>
    <property type="match status" value="1"/>
</dbReference>
<feature type="transmembrane region" description="Helical" evidence="5">
    <location>
        <begin position="50"/>
        <end position="74"/>
    </location>
</feature>
<gene>
    <name evidence="6" type="ORF">TMI583_LOCUS36862</name>
</gene>
<dbReference type="GO" id="GO:0022857">
    <property type="term" value="F:transmembrane transporter activity"/>
    <property type="evidence" value="ECO:0007669"/>
    <property type="project" value="TreeGrafter"/>
</dbReference>
<keyword evidence="2 5" id="KW-0812">Transmembrane</keyword>
<dbReference type="PANTHER" id="PTHR11662">
    <property type="entry name" value="SOLUTE CARRIER FAMILY 17"/>
    <property type="match status" value="1"/>
</dbReference>
<dbReference type="InterPro" id="IPR036259">
    <property type="entry name" value="MFS_trans_sf"/>
</dbReference>
<evidence type="ECO:0000256" key="3">
    <source>
        <dbReference type="ARBA" id="ARBA00022989"/>
    </source>
</evidence>
<dbReference type="EMBL" id="CAJOBA010053710">
    <property type="protein sequence ID" value="CAF4267626.1"/>
    <property type="molecule type" value="Genomic_DNA"/>
</dbReference>
<proteinExistence type="predicted"/>
<feature type="non-terminal residue" evidence="6">
    <location>
        <position position="1"/>
    </location>
</feature>
<reference evidence="6" key="1">
    <citation type="submission" date="2021-02" db="EMBL/GenBank/DDBJ databases">
        <authorList>
            <person name="Nowell W R."/>
        </authorList>
    </citation>
    <scope>NUCLEOTIDE SEQUENCE</scope>
</reference>
<name>A0A8S2T3A2_9BILA</name>
<dbReference type="AlphaFoldDB" id="A0A8S2T3A2"/>
<accession>A0A8S2T3A2</accession>
<organism evidence="6 7">
    <name type="scientific">Didymodactylos carnosus</name>
    <dbReference type="NCBI Taxonomy" id="1234261"/>
    <lineage>
        <taxon>Eukaryota</taxon>
        <taxon>Metazoa</taxon>
        <taxon>Spiralia</taxon>
        <taxon>Gnathifera</taxon>
        <taxon>Rotifera</taxon>
        <taxon>Eurotatoria</taxon>
        <taxon>Bdelloidea</taxon>
        <taxon>Philodinida</taxon>
        <taxon>Philodinidae</taxon>
        <taxon>Didymodactylos</taxon>
    </lineage>
</organism>
<evidence type="ECO:0000313" key="7">
    <source>
        <dbReference type="Proteomes" id="UP000682733"/>
    </source>
</evidence>
<dbReference type="Proteomes" id="UP000682733">
    <property type="component" value="Unassembled WGS sequence"/>
</dbReference>
<evidence type="ECO:0000256" key="2">
    <source>
        <dbReference type="ARBA" id="ARBA00022692"/>
    </source>
</evidence>
<dbReference type="InterPro" id="IPR050382">
    <property type="entry name" value="MFS_Na/Anion_cotransporter"/>
</dbReference>
<keyword evidence="3 5" id="KW-1133">Transmembrane helix</keyword>
<evidence type="ECO:0000256" key="1">
    <source>
        <dbReference type="ARBA" id="ARBA00004141"/>
    </source>
</evidence>
<dbReference type="GO" id="GO:0006820">
    <property type="term" value="P:monoatomic anion transport"/>
    <property type="evidence" value="ECO:0007669"/>
    <property type="project" value="TreeGrafter"/>
</dbReference>
<sequence length="130" mass="14596">ILTCIWFVGWSIFAYNSPSEHPRISIEEKLYLSKHVPPSKKVRITPWKHIIRCAPLWGIAVVHICVNFLLYTLLTSLPTYFSTILKFNLQQNSPYSCGCLVSHLDIASNYAGTLFGITNTLATIPGFIGP</sequence>
<dbReference type="Gene3D" id="1.20.1250.20">
    <property type="entry name" value="MFS general substrate transporter like domains"/>
    <property type="match status" value="1"/>
</dbReference>
<dbReference type="GO" id="GO:0016324">
    <property type="term" value="C:apical plasma membrane"/>
    <property type="evidence" value="ECO:0007669"/>
    <property type="project" value="TreeGrafter"/>
</dbReference>
<keyword evidence="4 5" id="KW-0472">Membrane</keyword>